<name>A0A4Y1WQL1_9BACT</name>
<reference evidence="7" key="1">
    <citation type="submission" date="2019-06" db="EMBL/GenBank/DDBJ databases">
        <title>Alistipes onderdonkii subsp. vulgaris subsp. nov., Alistipes dispar sp. nov. and Alistipes communis sp. nov., isolated from human faeces, and creation of Alistipes onderdonkii subsp. onderdonkii subsp. nov.</title>
        <authorList>
            <person name="Sakamoto M."/>
            <person name="Ikeyama N."/>
            <person name="Ogata Y."/>
            <person name="Suda W."/>
            <person name="Iino T."/>
            <person name="Hattori M."/>
            <person name="Ohkuma M."/>
        </authorList>
    </citation>
    <scope>NUCLEOTIDE SEQUENCE [LARGE SCALE GENOMIC DNA]</scope>
    <source>
        <strain evidence="7">5CBH24</strain>
    </source>
</reference>
<dbReference type="OrthoDB" id="1044679at2"/>
<keyword evidence="3" id="KW-0175">Coiled coil</keyword>
<dbReference type="InterPro" id="IPR044068">
    <property type="entry name" value="CB"/>
</dbReference>
<proteinExistence type="predicted"/>
<dbReference type="Proteomes" id="UP000318946">
    <property type="component" value="Chromosome"/>
</dbReference>
<dbReference type="EMBL" id="AP019735">
    <property type="protein sequence ID" value="BBL02975.1"/>
    <property type="molecule type" value="Genomic_DNA"/>
</dbReference>
<dbReference type="InterPro" id="IPR045957">
    <property type="entry name" value="DUF6377"/>
</dbReference>
<keyword evidence="1" id="KW-0229">DNA integration</keyword>
<keyword evidence="2" id="KW-0238">DNA-binding</keyword>
<evidence type="ECO:0000313" key="6">
    <source>
        <dbReference type="EMBL" id="BBL02975.1"/>
    </source>
</evidence>
<dbReference type="KEGG" id="acou:A5CBH24_02880"/>
<organism evidence="6 7">
    <name type="scientific">Alistipes communis</name>
    <dbReference type="NCBI Taxonomy" id="2585118"/>
    <lineage>
        <taxon>Bacteria</taxon>
        <taxon>Pseudomonadati</taxon>
        <taxon>Bacteroidota</taxon>
        <taxon>Bacteroidia</taxon>
        <taxon>Bacteroidales</taxon>
        <taxon>Rikenellaceae</taxon>
        <taxon>Alistipes</taxon>
    </lineage>
</organism>
<protein>
    <recommendedName>
        <fullName evidence="5">Core-binding (CB) domain-containing protein</fullName>
    </recommendedName>
</protein>
<evidence type="ECO:0000313" key="7">
    <source>
        <dbReference type="Proteomes" id="UP000318946"/>
    </source>
</evidence>
<keyword evidence="7" id="KW-1185">Reference proteome</keyword>
<evidence type="ECO:0000259" key="5">
    <source>
        <dbReference type="PROSITE" id="PS51900"/>
    </source>
</evidence>
<dbReference type="AlphaFoldDB" id="A0A4Y1WQL1"/>
<dbReference type="PROSITE" id="PS51900">
    <property type="entry name" value="CB"/>
    <property type="match status" value="1"/>
</dbReference>
<evidence type="ECO:0000256" key="3">
    <source>
        <dbReference type="SAM" id="Coils"/>
    </source>
</evidence>
<evidence type="ECO:0000256" key="1">
    <source>
        <dbReference type="ARBA" id="ARBA00022908"/>
    </source>
</evidence>
<dbReference type="RefSeq" id="WP_019131144.1">
    <property type="nucleotide sequence ID" value="NZ_AP019735.1"/>
</dbReference>
<keyword evidence="4" id="KW-1133">Transmembrane helix</keyword>
<dbReference type="GO" id="GO:0015074">
    <property type="term" value="P:DNA integration"/>
    <property type="evidence" value="ECO:0007669"/>
    <property type="project" value="UniProtKB-KW"/>
</dbReference>
<keyword evidence="4" id="KW-0472">Membrane</keyword>
<gene>
    <name evidence="6" type="ORF">A5CBH24_02880</name>
</gene>
<evidence type="ECO:0000256" key="2">
    <source>
        <dbReference type="PROSITE-ProRule" id="PRU01248"/>
    </source>
</evidence>
<dbReference type="InterPro" id="IPR011990">
    <property type="entry name" value="TPR-like_helical_dom_sf"/>
</dbReference>
<dbReference type="Gene3D" id="1.25.40.10">
    <property type="entry name" value="Tetratricopeptide repeat domain"/>
    <property type="match status" value="1"/>
</dbReference>
<keyword evidence="4" id="KW-0812">Transmembrane</keyword>
<dbReference type="GeneID" id="78341011"/>
<evidence type="ECO:0000256" key="4">
    <source>
        <dbReference type="SAM" id="Phobius"/>
    </source>
</evidence>
<dbReference type="GO" id="GO:0003677">
    <property type="term" value="F:DNA binding"/>
    <property type="evidence" value="ECO:0007669"/>
    <property type="project" value="UniProtKB-UniRule"/>
</dbReference>
<feature type="domain" description="Core-binding (CB)" evidence="5">
    <location>
        <begin position="381"/>
        <end position="424"/>
    </location>
</feature>
<feature type="transmembrane region" description="Helical" evidence="4">
    <location>
        <begin position="209"/>
        <end position="231"/>
    </location>
</feature>
<sequence length="424" mass="49597">MYKAAADQLEAIPAHGPEFDSVDYYNCYLKLYHTMAQTAMAGPLQREYRRLKGLYRDSVLLVVDRNRLTCTLMRHDKRYEEGGDPQESIRELNAFFSRNDNSTPNKAVIANSLADAYGRLGDDEQRLRYLTLTAIYDLEVPSLAYSALPRLADLLFRRGDLVRANRYITRSLDDAIDCNSVNRILIASRTMTEINQSFMQEIARHQHRLYLLLAVVTGTILLLTGILVFTLRQKRTIKQLQTQHANDNERLRELNERLSVINRQQETINDELSKANTVKDKYIRHYMQLSTLYINKLERFRVQLFKTFNTHGLDRLLRELRSPSSTEREYKAFFNEFDTVFLSIYPDFIEQVNALLHETERLKSTKLNTEFRLLAVIRLGITDNAQIAQFLHISINTVYTYRNRLRNAATIPPQEFEKRILEIR</sequence>
<accession>A0A4Y1WQL1</accession>
<dbReference type="Pfam" id="PF19904">
    <property type="entry name" value="DUF6377"/>
    <property type="match status" value="1"/>
</dbReference>
<feature type="coiled-coil region" evidence="3">
    <location>
        <begin position="237"/>
        <end position="271"/>
    </location>
</feature>